<gene>
    <name evidence="7" type="ORF">AMSG_10354</name>
</gene>
<feature type="region of interest" description="Disordered" evidence="5">
    <location>
        <begin position="799"/>
        <end position="823"/>
    </location>
</feature>
<accession>A0A0L0DQ15</accession>
<evidence type="ECO:0000256" key="1">
    <source>
        <dbReference type="ARBA" id="ARBA00004123"/>
    </source>
</evidence>
<dbReference type="InterPro" id="IPR001138">
    <property type="entry name" value="Zn2Cys6_DnaBD"/>
</dbReference>
<dbReference type="RefSeq" id="XP_013753813.1">
    <property type="nucleotide sequence ID" value="XM_013898359.1"/>
</dbReference>
<dbReference type="GO" id="GO:0005634">
    <property type="term" value="C:nucleus"/>
    <property type="evidence" value="ECO:0007669"/>
    <property type="project" value="UniProtKB-SubCell"/>
</dbReference>
<dbReference type="SUPFAM" id="SSF57701">
    <property type="entry name" value="Zn2/Cys6 DNA-binding domain"/>
    <property type="match status" value="1"/>
</dbReference>
<dbReference type="PROSITE" id="PS00463">
    <property type="entry name" value="ZN2_CY6_FUNGAL_1"/>
    <property type="match status" value="1"/>
</dbReference>
<evidence type="ECO:0000256" key="3">
    <source>
        <dbReference type="ARBA" id="ARBA00023125"/>
    </source>
</evidence>
<feature type="compositionally biased region" description="Low complexity" evidence="5">
    <location>
        <begin position="80"/>
        <end position="107"/>
    </location>
</feature>
<feature type="compositionally biased region" description="Polar residues" evidence="5">
    <location>
        <begin position="799"/>
        <end position="812"/>
    </location>
</feature>
<protein>
    <recommendedName>
        <fullName evidence="6">Zn(2)-C6 fungal-type domain-containing protein</fullName>
    </recommendedName>
</protein>
<dbReference type="EMBL" id="GL349488">
    <property type="protein sequence ID" value="KNC54360.1"/>
    <property type="molecule type" value="Genomic_DNA"/>
</dbReference>
<evidence type="ECO:0000313" key="8">
    <source>
        <dbReference type="Proteomes" id="UP000054408"/>
    </source>
</evidence>
<feature type="region of interest" description="Disordered" evidence="5">
    <location>
        <begin position="842"/>
        <end position="863"/>
    </location>
</feature>
<evidence type="ECO:0000256" key="5">
    <source>
        <dbReference type="SAM" id="MobiDB-lite"/>
    </source>
</evidence>
<evidence type="ECO:0000256" key="2">
    <source>
        <dbReference type="ARBA" id="ARBA00022723"/>
    </source>
</evidence>
<dbReference type="InterPro" id="IPR050987">
    <property type="entry name" value="AtrR-like"/>
</dbReference>
<dbReference type="InterPro" id="IPR036864">
    <property type="entry name" value="Zn2-C6_fun-type_DNA-bd_sf"/>
</dbReference>
<keyword evidence="2" id="KW-0479">Metal-binding</keyword>
<dbReference type="EMBL" id="GL349488">
    <property type="protein sequence ID" value="KNC54361.1"/>
    <property type="molecule type" value="Genomic_DNA"/>
</dbReference>
<sequence>MPNRKRVSQACDFCRTNKRRCSGWPPCTQCVRRKRECTFEMDRIRRPAVKPGSVPIEEVDRIATERRNAAKEAKRRKSSASKNSSGCPKPSTGSGSGSAPTTASGATVPQASEMPTPVMAATSGFVGGYSPGSFSSSAASSVQPMPGLYAGAPLAGAPPVTYSRVMATEIPTVPSPLVADPPLAGRVANRVGGLQLDLLNVVANGLPPGLDTWSPLPNLLTLSNMTETELFGPAEVPAAGAEAGDASAANSKRRRDDDGEGHLGATDASRPRKMARPLQAPSGSVSPSPIGMVKLPPGPPLPAIFQTTESKQVLALLVETYFTYINAIPGLVVRRSEFEALAAGGTPPKLSIAVHVQFYVAMALAASGLKHAVMAAQLMQRASELVPQLAGARDVDTAVAHTLLFLSYMGVNNELAGTFLSAAHTVVSALVDRSSVVAACGDSVELDALLTKFSTGMVLSSAHQEQARFVMANLFALVHADTLAKIESTDADALFSIGEAKLREHCPESASVRGYRPLSREIATLLLSAIPTDKLFSMVSMLLDSPGLTEVERGYLAVVRAAVDTSVIVLDQWDPAFSSLPELRALLSSFTTTHPVGSSPAEVESRKRALADAAPLLDRMLARLMAIRTLFLRDVAAGVPNPDLAFGPLTLLVLATVSTFIGFLHGIGGNQESMNKMCRSAVEYIELVPPLGARLLHSTALPAVPTLVTLAFVFFRAGDSAALARSTVLLSALARSSRVAAAALALIESLTDPIQQVAAMTGTSAQQLLAQQQLANGIGTKNAQHQARNALLNRKFGVQQSHPSGRVDSSPQPGDVDTLGNPGLGLGTLNVRTADFLSAALKTPKTTPGTDYNPADMLASMDL</sequence>
<dbReference type="EMBL" id="GL349488">
    <property type="protein sequence ID" value="KNC54359.1"/>
    <property type="molecule type" value="Genomic_DNA"/>
</dbReference>
<reference evidence="7 8" key="1">
    <citation type="submission" date="2010-05" db="EMBL/GenBank/DDBJ databases">
        <title>The Genome Sequence of Thecamonas trahens ATCC 50062.</title>
        <authorList>
            <consortium name="The Broad Institute Genome Sequencing Platform"/>
            <person name="Russ C."/>
            <person name="Cuomo C."/>
            <person name="Shea T."/>
            <person name="Young S.K."/>
            <person name="Zeng Q."/>
            <person name="Koehrsen M."/>
            <person name="Haas B."/>
            <person name="Borodovsky M."/>
            <person name="Guigo R."/>
            <person name="Alvarado L."/>
            <person name="Berlin A."/>
            <person name="Bochicchio J."/>
            <person name="Borenstein D."/>
            <person name="Chapman S."/>
            <person name="Chen Z."/>
            <person name="Freedman E."/>
            <person name="Gellesch M."/>
            <person name="Goldberg J."/>
            <person name="Griggs A."/>
            <person name="Gujja S."/>
            <person name="Heilman E."/>
            <person name="Heiman D."/>
            <person name="Hepburn T."/>
            <person name="Howarth C."/>
            <person name="Jen D."/>
            <person name="Larson L."/>
            <person name="Mehta T."/>
            <person name="Park D."/>
            <person name="Pearson M."/>
            <person name="Roberts A."/>
            <person name="Saif S."/>
            <person name="Shenoy N."/>
            <person name="Sisk P."/>
            <person name="Stolte C."/>
            <person name="Sykes S."/>
            <person name="Thomson T."/>
            <person name="Walk T."/>
            <person name="White J."/>
            <person name="Yandava C."/>
            <person name="Burger G."/>
            <person name="Gray M.W."/>
            <person name="Holland P.W.H."/>
            <person name="King N."/>
            <person name="Lang F.B.F."/>
            <person name="Roger A.J."/>
            <person name="Ruiz-Trillo I."/>
            <person name="Lander E."/>
            <person name="Nusbaum C."/>
        </authorList>
    </citation>
    <scope>NUCLEOTIDE SEQUENCE [LARGE SCALE GENOMIC DNA]</scope>
    <source>
        <strain evidence="7 8">ATCC 50062</strain>
    </source>
</reference>
<dbReference type="PROSITE" id="PS50048">
    <property type="entry name" value="ZN2_CY6_FUNGAL_2"/>
    <property type="match status" value="1"/>
</dbReference>
<keyword evidence="3" id="KW-0238">DNA-binding</keyword>
<dbReference type="Pfam" id="PF00172">
    <property type="entry name" value="Zn_clus"/>
    <property type="match status" value="1"/>
</dbReference>
<keyword evidence="4" id="KW-0539">Nucleus</keyword>
<evidence type="ECO:0000313" key="7">
    <source>
        <dbReference type="EMBL" id="KNC54360.1"/>
    </source>
</evidence>
<dbReference type="GeneID" id="25568594"/>
<evidence type="ECO:0000259" key="6">
    <source>
        <dbReference type="PROSITE" id="PS50048"/>
    </source>
</evidence>
<name>A0A0L0DQ15_THETB</name>
<evidence type="ECO:0000256" key="4">
    <source>
        <dbReference type="ARBA" id="ARBA00023242"/>
    </source>
</evidence>
<dbReference type="AlphaFoldDB" id="A0A0L0DQ15"/>
<feature type="compositionally biased region" description="Basic and acidic residues" evidence="5">
    <location>
        <begin position="58"/>
        <end position="72"/>
    </location>
</feature>
<organism evidence="7 8">
    <name type="scientific">Thecamonas trahens ATCC 50062</name>
    <dbReference type="NCBI Taxonomy" id="461836"/>
    <lineage>
        <taxon>Eukaryota</taxon>
        <taxon>Apusozoa</taxon>
        <taxon>Apusomonadida</taxon>
        <taxon>Apusomonadidae</taxon>
        <taxon>Thecamonas</taxon>
    </lineage>
</organism>
<dbReference type="SMART" id="SM00066">
    <property type="entry name" value="GAL4"/>
    <property type="match status" value="1"/>
</dbReference>
<feature type="region of interest" description="Disordered" evidence="5">
    <location>
        <begin position="57"/>
        <end position="115"/>
    </location>
</feature>
<dbReference type="RefSeq" id="XP_013753815.1">
    <property type="nucleotide sequence ID" value="XM_013898361.1"/>
</dbReference>
<keyword evidence="8" id="KW-1185">Reference proteome</keyword>
<feature type="compositionally biased region" description="Low complexity" evidence="5">
    <location>
        <begin position="239"/>
        <end position="249"/>
    </location>
</feature>
<dbReference type="CDD" id="cd00067">
    <property type="entry name" value="GAL4"/>
    <property type="match status" value="1"/>
</dbReference>
<dbReference type="PANTHER" id="PTHR46910:SF3">
    <property type="entry name" value="HALOTOLERANCE PROTEIN 9-RELATED"/>
    <property type="match status" value="1"/>
</dbReference>
<dbReference type="Gene3D" id="4.10.240.10">
    <property type="entry name" value="Zn(2)-C6 fungal-type DNA-binding domain"/>
    <property type="match status" value="1"/>
</dbReference>
<dbReference type="PANTHER" id="PTHR46910">
    <property type="entry name" value="TRANSCRIPTION FACTOR PDR1"/>
    <property type="match status" value="1"/>
</dbReference>
<dbReference type="GO" id="GO:0008270">
    <property type="term" value="F:zinc ion binding"/>
    <property type="evidence" value="ECO:0007669"/>
    <property type="project" value="InterPro"/>
</dbReference>
<feature type="domain" description="Zn(2)-C6 fungal-type" evidence="6">
    <location>
        <begin position="10"/>
        <end position="39"/>
    </location>
</feature>
<feature type="region of interest" description="Disordered" evidence="5">
    <location>
        <begin position="239"/>
        <end position="293"/>
    </location>
</feature>
<dbReference type="Proteomes" id="UP000054408">
    <property type="component" value="Unassembled WGS sequence"/>
</dbReference>
<comment type="subcellular location">
    <subcellularLocation>
        <location evidence="1">Nucleus</location>
    </subcellularLocation>
</comment>
<proteinExistence type="predicted"/>
<dbReference type="OrthoDB" id="2119791at2759"/>
<dbReference type="RefSeq" id="XP_013753814.1">
    <property type="nucleotide sequence ID" value="XM_013898360.1"/>
</dbReference>
<dbReference type="GO" id="GO:0003677">
    <property type="term" value="F:DNA binding"/>
    <property type="evidence" value="ECO:0007669"/>
    <property type="project" value="UniProtKB-KW"/>
</dbReference>
<dbReference type="GO" id="GO:0000981">
    <property type="term" value="F:DNA-binding transcription factor activity, RNA polymerase II-specific"/>
    <property type="evidence" value="ECO:0007669"/>
    <property type="project" value="InterPro"/>
</dbReference>